<organism evidence="3 4">
    <name type="scientific">Cloeon dipterum</name>
    <dbReference type="NCBI Taxonomy" id="197152"/>
    <lineage>
        <taxon>Eukaryota</taxon>
        <taxon>Metazoa</taxon>
        <taxon>Ecdysozoa</taxon>
        <taxon>Arthropoda</taxon>
        <taxon>Hexapoda</taxon>
        <taxon>Insecta</taxon>
        <taxon>Pterygota</taxon>
        <taxon>Palaeoptera</taxon>
        <taxon>Ephemeroptera</taxon>
        <taxon>Pisciforma</taxon>
        <taxon>Baetidae</taxon>
        <taxon>Cloeon</taxon>
    </lineage>
</organism>
<evidence type="ECO:0000256" key="2">
    <source>
        <dbReference type="SAM" id="Phobius"/>
    </source>
</evidence>
<feature type="region of interest" description="Disordered" evidence="1">
    <location>
        <begin position="204"/>
        <end position="230"/>
    </location>
</feature>
<feature type="compositionally biased region" description="Low complexity" evidence="1">
    <location>
        <begin position="416"/>
        <end position="452"/>
    </location>
</feature>
<feature type="compositionally biased region" description="Pro residues" evidence="1">
    <location>
        <begin position="341"/>
        <end position="352"/>
    </location>
</feature>
<protein>
    <submittedName>
        <fullName evidence="3">Uncharacterized protein</fullName>
    </submittedName>
</protein>
<dbReference type="Proteomes" id="UP000494165">
    <property type="component" value="Unassembled WGS sequence"/>
</dbReference>
<proteinExistence type="predicted"/>
<keyword evidence="2" id="KW-0472">Membrane</keyword>
<evidence type="ECO:0000256" key="1">
    <source>
        <dbReference type="SAM" id="MobiDB-lite"/>
    </source>
</evidence>
<feature type="region of interest" description="Disordered" evidence="1">
    <location>
        <begin position="306"/>
        <end position="355"/>
    </location>
</feature>
<feature type="compositionally biased region" description="Polar residues" evidence="1">
    <location>
        <begin position="263"/>
        <end position="273"/>
    </location>
</feature>
<keyword evidence="2" id="KW-1133">Transmembrane helix</keyword>
<gene>
    <name evidence="3" type="ORF">CLODIP_2_CD00503</name>
</gene>
<feature type="compositionally biased region" description="Basic and acidic residues" evidence="1">
    <location>
        <begin position="453"/>
        <end position="462"/>
    </location>
</feature>
<dbReference type="AlphaFoldDB" id="A0A8S1DC51"/>
<keyword evidence="2" id="KW-0812">Transmembrane</keyword>
<feature type="compositionally biased region" description="Basic and acidic residues" evidence="1">
    <location>
        <begin position="275"/>
        <end position="284"/>
    </location>
</feature>
<feature type="compositionally biased region" description="Basic residues" evidence="1">
    <location>
        <begin position="320"/>
        <end position="338"/>
    </location>
</feature>
<dbReference type="OrthoDB" id="6424379at2759"/>
<accession>A0A8S1DC51</accession>
<name>A0A8S1DC51_9INSE</name>
<evidence type="ECO:0000313" key="4">
    <source>
        <dbReference type="Proteomes" id="UP000494165"/>
    </source>
</evidence>
<dbReference type="EMBL" id="CADEPI010000150">
    <property type="protein sequence ID" value="CAB3377775.1"/>
    <property type="molecule type" value="Genomic_DNA"/>
</dbReference>
<comment type="caution">
    <text evidence="3">The sequence shown here is derived from an EMBL/GenBank/DDBJ whole genome shotgun (WGS) entry which is preliminary data.</text>
</comment>
<feature type="transmembrane region" description="Helical" evidence="2">
    <location>
        <begin position="73"/>
        <end position="95"/>
    </location>
</feature>
<feature type="region of interest" description="Disordered" evidence="1">
    <location>
        <begin position="401"/>
        <end position="469"/>
    </location>
</feature>
<sequence>MWESLEEGMELNGSEVDCDCPGPPPEFRLPPPPRPPFLQEPHCSENSLSEFEVCDAVPVIDAELQSNPSLPPVVVIVVCSIVLLVMLLFVSILVWKHKRKMQNFLPCKNSPQNHCDVSGANAVIYEDLTSTHLRANHLPTVAPPSMEMMDVKHRSAAPLPVLQHYGAGYPPHLLGNASVFICPPPRIDPYAEQELYNPVYEELSNGSECRGSDSDQGEHGRVRTGSEDEFAEDELSLAGDLAHRVVGPTPPPANTLPSRLRSKNSSVAGSTGNDLCRDLDSSDADDRFKTCETDSFLALRMANSRNTSLPPCRRTQAAVRRPKSLDRRRHRGSPRNRGRPASPPPKPQPPAGMEPAAFHTGLLLTENGRLPSAPPPAYHLPYNSLYVRSSNPYESVLARPPELTSFRPPLPPQNPPKNSSSQDSFNSDSGFSNHTTSGGRATSSGGASSNRGRPGELYDLRHPLPPLLS</sequence>
<evidence type="ECO:0000313" key="3">
    <source>
        <dbReference type="EMBL" id="CAB3377775.1"/>
    </source>
</evidence>
<keyword evidence="4" id="KW-1185">Reference proteome</keyword>
<reference evidence="3 4" key="1">
    <citation type="submission" date="2020-04" db="EMBL/GenBank/DDBJ databases">
        <authorList>
            <person name="Alioto T."/>
            <person name="Alioto T."/>
            <person name="Gomez Garrido J."/>
        </authorList>
    </citation>
    <scope>NUCLEOTIDE SEQUENCE [LARGE SCALE GENOMIC DNA]</scope>
</reference>
<feature type="region of interest" description="Disordered" evidence="1">
    <location>
        <begin position="243"/>
        <end position="284"/>
    </location>
</feature>
<feature type="compositionally biased region" description="Basic and acidic residues" evidence="1">
    <location>
        <begin position="210"/>
        <end position="226"/>
    </location>
</feature>